<keyword evidence="2" id="KW-1185">Reference proteome</keyword>
<feature type="non-terminal residue" evidence="1">
    <location>
        <position position="117"/>
    </location>
</feature>
<name>A0ACA9NJN4_9GLOM</name>
<organism evidence="1 2">
    <name type="scientific">Racocetra persica</name>
    <dbReference type="NCBI Taxonomy" id="160502"/>
    <lineage>
        <taxon>Eukaryota</taxon>
        <taxon>Fungi</taxon>
        <taxon>Fungi incertae sedis</taxon>
        <taxon>Mucoromycota</taxon>
        <taxon>Glomeromycotina</taxon>
        <taxon>Glomeromycetes</taxon>
        <taxon>Diversisporales</taxon>
        <taxon>Gigasporaceae</taxon>
        <taxon>Racocetra</taxon>
    </lineage>
</organism>
<proteinExistence type="predicted"/>
<dbReference type="Proteomes" id="UP000789920">
    <property type="component" value="Unassembled WGS sequence"/>
</dbReference>
<protein>
    <submittedName>
        <fullName evidence="1">23215_t:CDS:1</fullName>
    </submittedName>
</protein>
<evidence type="ECO:0000313" key="1">
    <source>
        <dbReference type="EMBL" id="CAG8654225.1"/>
    </source>
</evidence>
<dbReference type="EMBL" id="CAJVQC010014077">
    <property type="protein sequence ID" value="CAG8654225.1"/>
    <property type="molecule type" value="Genomic_DNA"/>
</dbReference>
<gene>
    <name evidence="1" type="ORF">RPERSI_LOCUS8009</name>
</gene>
<feature type="non-terminal residue" evidence="1">
    <location>
        <position position="1"/>
    </location>
</feature>
<evidence type="ECO:0000313" key="2">
    <source>
        <dbReference type="Proteomes" id="UP000789920"/>
    </source>
</evidence>
<reference evidence="1" key="1">
    <citation type="submission" date="2021-06" db="EMBL/GenBank/DDBJ databases">
        <authorList>
            <person name="Kallberg Y."/>
            <person name="Tangrot J."/>
            <person name="Rosling A."/>
        </authorList>
    </citation>
    <scope>NUCLEOTIDE SEQUENCE</scope>
    <source>
        <strain evidence="1">MA461A</strain>
    </source>
</reference>
<comment type="caution">
    <text evidence="1">The sequence shown here is derived from an EMBL/GenBank/DDBJ whole genome shotgun (WGS) entry which is preliminary data.</text>
</comment>
<accession>A0ACA9NJN4</accession>
<sequence length="117" mass="13130">VIIEQNTPLNIQTIENLLTAFDLPILLAFGIFMAAVQDPKKLAEKLDLPNKTTRKDKQPYSESAQEESSSQAKRLRTAATNINKAELTPILQLNTPTILPITFSQWILSSSLKRLLR</sequence>